<dbReference type="InterPro" id="IPR000859">
    <property type="entry name" value="CUB_dom"/>
</dbReference>
<evidence type="ECO:0000256" key="9">
    <source>
        <dbReference type="ARBA" id="ARBA00023157"/>
    </source>
</evidence>
<dbReference type="Pfam" id="PF01437">
    <property type="entry name" value="PSI"/>
    <property type="match status" value="1"/>
</dbReference>
<dbReference type="PROSITE" id="PS01248">
    <property type="entry name" value="EGF_LAM_1"/>
    <property type="match status" value="1"/>
</dbReference>
<keyword evidence="9 12" id="KW-1015">Disulfide bond</keyword>
<dbReference type="Pfam" id="PF24981">
    <property type="entry name" value="Beta-prop_ATRN-LZTR1"/>
    <property type="match status" value="1"/>
</dbReference>
<protein>
    <submittedName>
        <fullName evidence="14">Tag-53</fullName>
    </submittedName>
</protein>
<evidence type="ECO:0000256" key="5">
    <source>
        <dbReference type="ARBA" id="ARBA00022729"/>
    </source>
</evidence>
<dbReference type="PANTHER" id="PTHR46376">
    <property type="entry name" value="LEUCINE-ZIPPER-LIKE TRANSCRIPTIONAL REGULATOR 1"/>
    <property type="match status" value="1"/>
</dbReference>
<dbReference type="InterPro" id="IPR056732">
    <property type="entry name" value="GBD_ATRN"/>
</dbReference>
<dbReference type="SMART" id="SM00423">
    <property type="entry name" value="PSI"/>
    <property type="match status" value="4"/>
</dbReference>
<dbReference type="InterPro" id="IPR051568">
    <property type="entry name" value="LZTR1/Attractin"/>
</dbReference>
<keyword evidence="15" id="KW-1185">Reference proteome</keyword>
<gene>
    <name evidence="14" type="primary">WBGene00095695</name>
</gene>
<feature type="disulfide bond" evidence="12">
    <location>
        <begin position="251"/>
        <end position="260"/>
    </location>
</feature>
<dbReference type="SUPFAM" id="SSF49854">
    <property type="entry name" value="Spermadhesin, CUB domain"/>
    <property type="match status" value="1"/>
</dbReference>
<reference evidence="15" key="1">
    <citation type="journal article" date="2008" name="Nat. Genet.">
        <title>The Pristionchus pacificus genome provides a unique perspective on nematode lifestyle and parasitism.</title>
        <authorList>
            <person name="Dieterich C."/>
            <person name="Clifton S.W."/>
            <person name="Schuster L.N."/>
            <person name="Chinwalla A."/>
            <person name="Delehaunty K."/>
            <person name="Dinkelacker I."/>
            <person name="Fulton L."/>
            <person name="Fulton R."/>
            <person name="Godfrey J."/>
            <person name="Minx P."/>
            <person name="Mitreva M."/>
            <person name="Roeseler W."/>
            <person name="Tian H."/>
            <person name="Witte H."/>
            <person name="Yang S.P."/>
            <person name="Wilson R.K."/>
            <person name="Sommer R.J."/>
        </authorList>
    </citation>
    <scope>NUCLEOTIDE SEQUENCE [LARGE SCALE GENOMIC DNA]</scope>
    <source>
        <strain evidence="15">PS312</strain>
    </source>
</reference>
<dbReference type="OrthoDB" id="9998912at2759"/>
<dbReference type="InterPro" id="IPR056863">
    <property type="entry name" value="LMN_ATRN_NET-like_EGF"/>
</dbReference>
<dbReference type="InterPro" id="IPR002165">
    <property type="entry name" value="Plexin_repeat"/>
</dbReference>
<dbReference type="InterPro" id="IPR056737">
    <property type="entry name" value="Beta-prop_ATRN-MKLN-like"/>
</dbReference>
<evidence type="ECO:0000313" key="15">
    <source>
        <dbReference type="Proteomes" id="UP000005239"/>
    </source>
</evidence>
<keyword evidence="5" id="KW-0732">Signal</keyword>
<dbReference type="SMART" id="SM00042">
    <property type="entry name" value="CUB"/>
    <property type="match status" value="1"/>
</dbReference>
<dbReference type="SUPFAM" id="SSF57196">
    <property type="entry name" value="EGF/Laminin"/>
    <property type="match status" value="1"/>
</dbReference>
<dbReference type="Gene3D" id="2.120.10.80">
    <property type="entry name" value="Kelch-type beta propeller"/>
    <property type="match status" value="2"/>
</dbReference>
<dbReference type="PROSITE" id="PS01180">
    <property type="entry name" value="CUB"/>
    <property type="match status" value="1"/>
</dbReference>
<keyword evidence="6" id="KW-0677">Repeat</keyword>
<keyword evidence="11 13" id="KW-0424">Laminin EGF-like domain</keyword>
<evidence type="ECO:0000256" key="3">
    <source>
        <dbReference type="ARBA" id="ARBA00022536"/>
    </source>
</evidence>
<evidence type="ECO:0000256" key="2">
    <source>
        <dbReference type="ARBA" id="ARBA00022441"/>
    </source>
</evidence>
<dbReference type="InterPro" id="IPR000742">
    <property type="entry name" value="EGF"/>
</dbReference>
<dbReference type="InterPro" id="IPR016201">
    <property type="entry name" value="PSI"/>
</dbReference>
<dbReference type="Proteomes" id="UP000005239">
    <property type="component" value="Unassembled WGS sequence"/>
</dbReference>
<keyword evidence="3 12" id="KW-0245">EGF-like domain</keyword>
<dbReference type="Pfam" id="PF00431">
    <property type="entry name" value="CUB"/>
    <property type="match status" value="1"/>
</dbReference>
<dbReference type="CDD" id="cd00041">
    <property type="entry name" value="CUB"/>
    <property type="match status" value="1"/>
</dbReference>
<dbReference type="InterPro" id="IPR015915">
    <property type="entry name" value="Kelch-typ_b-propeller"/>
</dbReference>
<dbReference type="Gene3D" id="2.10.25.10">
    <property type="entry name" value="Laminin"/>
    <property type="match status" value="1"/>
</dbReference>
<evidence type="ECO:0000256" key="1">
    <source>
        <dbReference type="ARBA" id="ARBA00004167"/>
    </source>
</evidence>
<dbReference type="CDD" id="cd00055">
    <property type="entry name" value="EGF_Lam"/>
    <property type="match status" value="2"/>
</dbReference>
<dbReference type="SMART" id="SM00181">
    <property type="entry name" value="EGF"/>
    <property type="match status" value="4"/>
</dbReference>
<evidence type="ECO:0000256" key="4">
    <source>
        <dbReference type="ARBA" id="ARBA00022692"/>
    </source>
</evidence>
<comment type="subcellular location">
    <subcellularLocation>
        <location evidence="1">Membrane</location>
        <topology evidence="1">Single-pass membrane protein</topology>
    </subcellularLocation>
</comment>
<reference evidence="14" key="2">
    <citation type="submission" date="2022-06" db="UniProtKB">
        <authorList>
            <consortium name="EnsemblMetazoa"/>
        </authorList>
    </citation>
    <scope>IDENTIFICATION</scope>
    <source>
        <strain evidence="14">PS312</strain>
    </source>
</reference>
<accession>A0A8R1U6M3</accession>
<keyword evidence="4" id="KW-0812">Transmembrane</keyword>
<sequence>MGGARSADRPPPIHNAFRLFILFLLVRIECDAATASFDLEKALSTPCNPSCFNGACLSEVCVCQKGWKGPQCDLCHGRVEIHDLSTPITDSPPTVNYPSTANCGWLVDVANSTNLKLTVSNFSTECGWDYLYVYDGEGTDGEQLAALCGQINEPFELNLPSAKSFAFFFSDLAQNHDGFTVTVEHNNCPYNCSGVGRCLPSGECSDCPPGRTGRYCEQQFCSDDLDGEKGPCENSSKCKKGENGQHAYCDCNQPHHGDQCQVVKSSSLWERDIIRSGPQPRGRASHASVLITRNNGNKEIWTIFGDRFNNVPNFGEIVVYDTEKQTWNEIITNGNRPEWRYDHSLVYYKSKIYLFGGMIERQRTSAELWSLDLTSLVWTKEHGDNKDLITGPLAVYGHSAHVIDNKMYVFFGFNPVIRFVTRVQIWDFESRQWSSADVTDIDAGRYRHTSVYYEPQHAVLVYGGILQQPASGDSSNNANVTTDKLIRFSIARDGSGYNWESLEPSGTPMYMHSAAIINGMMITAGGNAYMKNGQLTDCFQGIVLSYDILCNKWTTPLPSPLLRRYGHSMVSDGEDYAWVIGGFNGTMLNDVIRFIPAECVAGSKSPSECAKITQGVQCVFTNGKCTKYSTSESFPADFLSVISGLPAKKSIQSAEPKCQNTADDRSSACEDSTDCLSCASHSGCGWCVGSTQCLSVEQECVAGQDMIRSYTSCQSDLAVREQHRSCSSVSDCFSCKLMTHCNWFGYEGKKSCVSLREQGRRVSHEGLRLSAQVASEMAAREAERLASSKVPVRLTTSLASFPSGLPSGQNFTLCPTPCPEYTNCTQCVENKCMWCGSQKRCVYTDSYLISFPYGQCYQWTTNIDSSYCEIESGECSEHKNCSMCQLDPNCGWWDDGGNTGQGACLEGNNEGPRDPAPSVRGSWHFVGCPLCQCNGHSECYKSMESGIDVQKCKECGNNTTGSHCETCAEGFYGDTRNGGICKPCECVGNADGCHPHSGECYCTTKGVVGKLCDRCDTKYIGNPENGRPCYYELTVDFIFTFKLKNEPPDDHVSEIYLFSVPYKRDTDVQFSISCESATAAVSLNLTSNIFDGRSSNPKMKMINHPCDAKGLRRHYLANDPGYAFGTDANTTFFVKVSNFSTPITIQISFAQSPPINWVLFFVIFAACFFSTMMAHPLFSRGIRPPSQTSWARGPAFLAAARDSRARADLGCRRETVIDMPEDEDEEEWDDNLFEITVAYFVIQALVCVTAVYLLIRTFKDGLEYLLTLQACFIILLVVAGLLWMVKLRIEAYRARQNHINELVHSGLLIPLSVITCSTLTSSPDRPLLVSHINPRSRATREWVIRTSQREEMDPLRPDGPFTLPIAGDRSPSPTLPDLYPVLGRRPDGTLILDYSYSDSRDPELGLPPSPVPSERFASFIDHFYREVPDGATASPYLIEKCVEPAGTVPSAIETVDTEGLPDIPSYARMPGPVPSSKEDELPLRRAAEQVAPFLLHSREASPPLTRRPPPYIVLAELRGDDGLWHSRGWHAPEAPPPANAPAYCGASRVRLGTDAEQAGRVFTDARPFAWDGDWMNKLIVSIGVVVHASWLIKRKTRFAKRRAARAWRVLSGHSRIVPEDYLDPALEQDEDFGFLVKEDAMNSRPSRSIKLDLSAPGSNLAPTPIAIEPRANYKVGLVTVAMRLPTGGKPHTPNGTSGLALGSALVHLTPAQEAHLRTSDDGDARPKRNEKLSRFFHFVGRGSPQ</sequence>
<dbReference type="Pfam" id="PF00053">
    <property type="entry name" value="EGF_laminin"/>
    <property type="match status" value="1"/>
</dbReference>
<comment type="caution">
    <text evidence="12">Lacks conserved residue(s) required for the propagation of feature annotation.</text>
</comment>
<dbReference type="PANTHER" id="PTHR46376:SF2">
    <property type="entry name" value="DISTRACTED, ISOFORM B"/>
    <property type="match status" value="1"/>
</dbReference>
<dbReference type="GO" id="GO:0016020">
    <property type="term" value="C:membrane"/>
    <property type="evidence" value="ECO:0007669"/>
    <property type="project" value="UniProtKB-SubCell"/>
</dbReference>
<proteinExistence type="predicted"/>
<dbReference type="Pfam" id="PF24973">
    <property type="entry name" value="EGF_LMN_ATRN"/>
    <property type="match status" value="1"/>
</dbReference>
<evidence type="ECO:0000256" key="8">
    <source>
        <dbReference type="ARBA" id="ARBA00023136"/>
    </source>
</evidence>
<dbReference type="SMART" id="SM00180">
    <property type="entry name" value="EGF_Lam"/>
    <property type="match status" value="2"/>
</dbReference>
<organism evidence="14 15">
    <name type="scientific">Pristionchus pacificus</name>
    <name type="common">Parasitic nematode worm</name>
    <dbReference type="NCBI Taxonomy" id="54126"/>
    <lineage>
        <taxon>Eukaryota</taxon>
        <taxon>Metazoa</taxon>
        <taxon>Ecdysozoa</taxon>
        <taxon>Nematoda</taxon>
        <taxon>Chromadorea</taxon>
        <taxon>Rhabditida</taxon>
        <taxon>Rhabditina</taxon>
        <taxon>Diplogasteromorpha</taxon>
        <taxon>Diplogasteroidea</taxon>
        <taxon>Neodiplogasteridae</taxon>
        <taxon>Pristionchus</taxon>
    </lineage>
</organism>
<dbReference type="InterPro" id="IPR002049">
    <property type="entry name" value="LE_dom"/>
</dbReference>
<evidence type="ECO:0000256" key="13">
    <source>
        <dbReference type="PROSITE-ProRule" id="PRU00460"/>
    </source>
</evidence>
<dbReference type="PROSITE" id="PS50027">
    <property type="entry name" value="EGF_LAM_2"/>
    <property type="match status" value="1"/>
</dbReference>
<feature type="disulfide bond" evidence="12">
    <location>
        <begin position="232"/>
        <end position="249"/>
    </location>
</feature>
<dbReference type="EnsemblMetazoa" id="PPA06141.1">
    <property type="protein sequence ID" value="PPA06141.1"/>
    <property type="gene ID" value="WBGene00095695"/>
</dbReference>
<feature type="disulfide bond" evidence="13">
    <location>
        <begin position="955"/>
        <end position="964"/>
    </location>
</feature>
<dbReference type="InterPro" id="IPR035914">
    <property type="entry name" value="Sperma_CUB_dom_sf"/>
</dbReference>
<dbReference type="GO" id="GO:0005112">
    <property type="term" value="F:Notch binding"/>
    <property type="evidence" value="ECO:0000318"/>
    <property type="project" value="GO_Central"/>
</dbReference>
<evidence type="ECO:0000313" key="14">
    <source>
        <dbReference type="EnsemblMetazoa" id="PPA06141.1"/>
    </source>
</evidence>
<keyword evidence="10" id="KW-0325">Glycoprotein</keyword>
<keyword evidence="8" id="KW-0472">Membrane</keyword>
<evidence type="ECO:0000256" key="6">
    <source>
        <dbReference type="ARBA" id="ARBA00022737"/>
    </source>
</evidence>
<dbReference type="PROSITE" id="PS00022">
    <property type="entry name" value="EGF_1"/>
    <property type="match status" value="1"/>
</dbReference>
<evidence type="ECO:0000256" key="7">
    <source>
        <dbReference type="ARBA" id="ARBA00022989"/>
    </source>
</evidence>
<keyword evidence="2" id="KW-0880">Kelch repeat</keyword>
<dbReference type="Gene3D" id="2.60.120.290">
    <property type="entry name" value="Spermadhesin, CUB domain"/>
    <property type="match status" value="1"/>
</dbReference>
<keyword evidence="7" id="KW-1133">Transmembrane helix</keyword>
<evidence type="ECO:0000256" key="11">
    <source>
        <dbReference type="ARBA" id="ARBA00023292"/>
    </source>
</evidence>
<feature type="disulfide bond" evidence="13">
    <location>
        <begin position="967"/>
        <end position="981"/>
    </location>
</feature>
<evidence type="ECO:0000256" key="10">
    <source>
        <dbReference type="ARBA" id="ARBA00023180"/>
    </source>
</evidence>
<dbReference type="PROSITE" id="PS50026">
    <property type="entry name" value="EGF_3"/>
    <property type="match status" value="1"/>
</dbReference>
<accession>A0A2A6BJE3</accession>
<name>A0A2A6BJE3_PRIPA</name>
<evidence type="ECO:0000256" key="12">
    <source>
        <dbReference type="PROSITE-ProRule" id="PRU00076"/>
    </source>
</evidence>
<dbReference type="Pfam" id="PF24972">
    <property type="entry name" value="GBD_ATRN"/>
    <property type="match status" value="1"/>
</dbReference>
<dbReference type="SUPFAM" id="SSF117281">
    <property type="entry name" value="Kelch motif"/>
    <property type="match status" value="1"/>
</dbReference>